<dbReference type="InterPro" id="IPR036236">
    <property type="entry name" value="Znf_C2H2_sf"/>
</dbReference>
<keyword evidence="4" id="KW-0862">Zinc</keyword>
<feature type="region of interest" description="Disordered" evidence="6">
    <location>
        <begin position="1"/>
        <end position="28"/>
    </location>
</feature>
<dbReference type="RefSeq" id="XP_052750972.1">
    <property type="nucleotide sequence ID" value="XM_052895012.1"/>
</dbReference>
<proteinExistence type="predicted"/>
<feature type="domain" description="C2H2-type" evidence="7">
    <location>
        <begin position="342"/>
        <end position="367"/>
    </location>
</feature>
<keyword evidence="3 5" id="KW-0863">Zinc-finger</keyword>
<dbReference type="SUPFAM" id="SSF57667">
    <property type="entry name" value="beta-beta-alpha zinc fingers"/>
    <property type="match status" value="5"/>
</dbReference>
<evidence type="ECO:0000313" key="8">
    <source>
        <dbReference type="Proteomes" id="UP001652740"/>
    </source>
</evidence>
<keyword evidence="1" id="KW-0479">Metal-binding</keyword>
<feature type="domain" description="C2H2-type" evidence="7">
    <location>
        <begin position="316"/>
        <end position="343"/>
    </location>
</feature>
<feature type="domain" description="C2H2-type" evidence="7">
    <location>
        <begin position="281"/>
        <end position="308"/>
    </location>
</feature>
<evidence type="ECO:0000256" key="1">
    <source>
        <dbReference type="ARBA" id="ARBA00022723"/>
    </source>
</evidence>
<dbReference type="InterPro" id="IPR013087">
    <property type="entry name" value="Znf_C2H2_type"/>
</dbReference>
<gene>
    <name evidence="9" type="primary">LOC113514908</name>
</gene>
<feature type="domain" description="C2H2-type" evidence="7">
    <location>
        <begin position="434"/>
        <end position="457"/>
    </location>
</feature>
<evidence type="ECO:0000256" key="4">
    <source>
        <dbReference type="ARBA" id="ARBA00022833"/>
    </source>
</evidence>
<dbReference type="Gene3D" id="3.30.160.60">
    <property type="entry name" value="Classic Zinc Finger"/>
    <property type="match status" value="6"/>
</dbReference>
<dbReference type="PANTHER" id="PTHR24379">
    <property type="entry name" value="KRAB AND ZINC FINGER DOMAIN-CONTAINING"/>
    <property type="match status" value="1"/>
</dbReference>
<evidence type="ECO:0000256" key="6">
    <source>
        <dbReference type="SAM" id="MobiDB-lite"/>
    </source>
</evidence>
<evidence type="ECO:0000256" key="2">
    <source>
        <dbReference type="ARBA" id="ARBA00022737"/>
    </source>
</evidence>
<evidence type="ECO:0000256" key="3">
    <source>
        <dbReference type="ARBA" id="ARBA00022771"/>
    </source>
</evidence>
<sequence length="628" mass="73731">MDNSITIKTEPEDYVEPSSPQNLVEPEQVHIKPEPFQEIEEERNCSVVKKEPVDINDENSSSQVQTTIVKLEPLHIANDVSVDEDLIVTKRKKKRTTQSDNDDEEYTPKRKKKTKKDDDANQSCGSTSKKQNMMYTEDITKYIEIVTITEEDRQKEHSEMLNARKHMRHKCEWCALGYVVEDAYRMHMKVHSPDAGEYECDLCHSFLKRESMLYRHRLRHYRRYRCMLCLTLHKERDSAASHIMAQHAMTAFSCDMCGRQFKRPQYLQRHIDQHHTKTLKLECPECKRVFHERGRYRSHVRTHNEEVRNNTDHPTVTCEVCARVFRNNSTLKRHLVAHHSDVVCAVCMTRFDNNQQLTTHYNQVHNGNFFNSGEECPHCSRVLVTRAMLHRHIQRMHSDRTKKYQCDHCQRLYLTKGEVRAHIMWSHERARGGHGCARCGRVFRTPGRLRLHARRDHLRLPAPRDHACHVCRKAFENKQVLKRHLRVHSDEMYPCKECGLLFKTEPYVDVHYKLKHLNMTRAQIKGQIQKRKAQSINLFKPTIAQLKTIKSDGKLEVKINKDLIKKEINAKKSLMMNDMKDPLSISSNDLVQRKNINNLAGKMESNGITDIVTPLFETFVDIQRDVEG</sequence>
<keyword evidence="8" id="KW-1185">Reference proteome</keyword>
<evidence type="ECO:0000256" key="5">
    <source>
        <dbReference type="PROSITE-ProRule" id="PRU00042"/>
    </source>
</evidence>
<dbReference type="PROSITE" id="PS00028">
    <property type="entry name" value="ZINC_FINGER_C2H2_1"/>
    <property type="match status" value="11"/>
</dbReference>
<accession>A0ABM3MHV7</accession>
<feature type="domain" description="C2H2-type" evidence="7">
    <location>
        <begin position="466"/>
        <end position="493"/>
    </location>
</feature>
<name>A0ABM3MHV7_GALME</name>
<feature type="domain" description="C2H2-type" evidence="7">
    <location>
        <begin position="404"/>
        <end position="432"/>
    </location>
</feature>
<organism evidence="8 9">
    <name type="scientific">Galleria mellonella</name>
    <name type="common">Greater wax moth</name>
    <dbReference type="NCBI Taxonomy" id="7137"/>
    <lineage>
        <taxon>Eukaryota</taxon>
        <taxon>Metazoa</taxon>
        <taxon>Ecdysozoa</taxon>
        <taxon>Arthropoda</taxon>
        <taxon>Hexapoda</taxon>
        <taxon>Insecta</taxon>
        <taxon>Pterygota</taxon>
        <taxon>Neoptera</taxon>
        <taxon>Endopterygota</taxon>
        <taxon>Lepidoptera</taxon>
        <taxon>Glossata</taxon>
        <taxon>Ditrysia</taxon>
        <taxon>Pyraloidea</taxon>
        <taxon>Pyralidae</taxon>
        <taxon>Galleriinae</taxon>
        <taxon>Galleria</taxon>
    </lineage>
</organism>
<keyword evidence="2" id="KW-0677">Repeat</keyword>
<feature type="domain" description="C2H2-type" evidence="7">
    <location>
        <begin position="493"/>
        <end position="521"/>
    </location>
</feature>
<evidence type="ECO:0000259" key="7">
    <source>
        <dbReference type="PROSITE" id="PS50157"/>
    </source>
</evidence>
<evidence type="ECO:0000313" key="9">
    <source>
        <dbReference type="RefSeq" id="XP_052750972.1"/>
    </source>
</evidence>
<dbReference type="Pfam" id="PF00096">
    <property type="entry name" value="zf-C2H2"/>
    <property type="match status" value="3"/>
</dbReference>
<reference evidence="9" key="1">
    <citation type="submission" date="2025-08" db="UniProtKB">
        <authorList>
            <consortium name="RefSeq"/>
        </authorList>
    </citation>
    <scope>IDENTIFICATION</scope>
    <source>
        <tissue evidence="9">Whole larvae</tissue>
    </source>
</reference>
<dbReference type="SMART" id="SM00355">
    <property type="entry name" value="ZnF_C2H2"/>
    <property type="match status" value="12"/>
</dbReference>
<feature type="domain" description="C2H2-type" evidence="7">
    <location>
        <begin position="374"/>
        <end position="402"/>
    </location>
</feature>
<dbReference type="PANTHER" id="PTHR24379:SF127">
    <property type="entry name" value="BLOODY FINGERS-RELATED"/>
    <property type="match status" value="1"/>
</dbReference>
<feature type="domain" description="C2H2-type" evidence="7">
    <location>
        <begin position="252"/>
        <end position="280"/>
    </location>
</feature>
<protein>
    <submittedName>
        <fullName evidence="9">Zinc finger protein 616-like</fullName>
    </submittedName>
</protein>
<dbReference type="PROSITE" id="PS50157">
    <property type="entry name" value="ZINC_FINGER_C2H2_2"/>
    <property type="match status" value="9"/>
</dbReference>
<feature type="compositionally biased region" description="Polar residues" evidence="6">
    <location>
        <begin position="121"/>
        <end position="130"/>
    </location>
</feature>
<feature type="region of interest" description="Disordered" evidence="6">
    <location>
        <begin position="91"/>
        <end position="130"/>
    </location>
</feature>
<dbReference type="GeneID" id="113514908"/>
<dbReference type="Proteomes" id="UP001652740">
    <property type="component" value="Unplaced"/>
</dbReference>